<dbReference type="PANTHER" id="PTHR15430:SF1">
    <property type="entry name" value="GLOMULIN"/>
    <property type="match status" value="1"/>
</dbReference>
<dbReference type="GO" id="GO:0005737">
    <property type="term" value="C:cytoplasm"/>
    <property type="evidence" value="ECO:0000318"/>
    <property type="project" value="GO_Central"/>
</dbReference>
<name>A0A022QSD6_ERYGU</name>
<accession>A0A022QSD6</accession>
<evidence type="ECO:0000313" key="2">
    <source>
        <dbReference type="Proteomes" id="UP000030748"/>
    </source>
</evidence>
<dbReference type="eggNOG" id="ENOG502QQ2Z">
    <property type="taxonomic scope" value="Eukaryota"/>
</dbReference>
<dbReference type="AlphaFoldDB" id="A0A022QSD6"/>
<dbReference type="GO" id="GO:0055105">
    <property type="term" value="F:ubiquitin-protein transferase inhibitor activity"/>
    <property type="evidence" value="ECO:0000318"/>
    <property type="project" value="GO_Central"/>
</dbReference>
<dbReference type="InterPro" id="IPR013877">
    <property type="entry name" value="YAP-bd/ALF4/Glomulin"/>
</dbReference>
<dbReference type="InterPro" id="IPR019516">
    <property type="entry name" value="Glomulin/ALF4"/>
</dbReference>
<dbReference type="STRING" id="4155.A0A022QSD6"/>
<dbReference type="PANTHER" id="PTHR15430">
    <property type="entry name" value="GLOMULIN"/>
    <property type="match status" value="1"/>
</dbReference>
<gene>
    <name evidence="1" type="ORF">MIMGU_mgv1a003273mg</name>
</gene>
<organism evidence="1 2">
    <name type="scientific">Erythranthe guttata</name>
    <name type="common">Yellow monkey flower</name>
    <name type="synonym">Mimulus guttatus</name>
    <dbReference type="NCBI Taxonomy" id="4155"/>
    <lineage>
        <taxon>Eukaryota</taxon>
        <taxon>Viridiplantae</taxon>
        <taxon>Streptophyta</taxon>
        <taxon>Embryophyta</taxon>
        <taxon>Tracheophyta</taxon>
        <taxon>Spermatophyta</taxon>
        <taxon>Magnoliopsida</taxon>
        <taxon>eudicotyledons</taxon>
        <taxon>Gunneridae</taxon>
        <taxon>Pentapetalae</taxon>
        <taxon>asterids</taxon>
        <taxon>lamiids</taxon>
        <taxon>Lamiales</taxon>
        <taxon>Phrymaceae</taxon>
        <taxon>Erythranthe</taxon>
    </lineage>
</organism>
<dbReference type="EMBL" id="KI631232">
    <property type="protein sequence ID" value="EYU29405.1"/>
    <property type="molecule type" value="Genomic_DNA"/>
</dbReference>
<sequence length="595" mass="65811">MSAETDAVLVTLHETLASCSKLIEAGDYRHSDQSIAELADFLESISESLIAAESENGDSGNAAVEILTQIHEYVASPALNQEIVDALAFVLPMAAARFGCASTRSLELAGNVVDIFVERCNPRDMFSVLCEAISSPSDLFVIPGYFIPLLSGLRKVLVLIRTRHYKQVKVAVPVILNVLKEMSSKSYDEDTDWEKLFHNATGVAYSIRAICVKLEGEDKKKLHALLGLYVLQIMALVSVVMASTRCLPVVLELSDLLQQCELSYIGLLTGCEVDMISELVLGDDSEDGIDCFSQVRLGAAVAVIWGYKATEVAIAAKADLTTVIVELQGNCTRRWEALAMLKHIFSDTNLSFELKEHGIKFLLCIMDGITSHSYTDHVDYSVYFATLYTGLQAIEMVIMYASDSILRKNAFSAFKKVLADIPASVRFDVLSALIKNSDSSSMVAILLGCFKEEMLREKNERNSSKDAVLNSEVSQSTPFWNPCVLELLEEFLRPPEDGPPYLPEYSDAVLSALNLYRFILITESTDNSNRTGILSEEKLHEVYKECLVPLHTLVEAEIENAKNDEEESGITCALNPVEFVLDRCIELVQHKLKPL</sequence>
<dbReference type="Pfam" id="PF08568">
    <property type="entry name" value="Kinetochor_Ybp2"/>
    <property type="match status" value="2"/>
</dbReference>
<dbReference type="Proteomes" id="UP000030748">
    <property type="component" value="Unassembled WGS sequence"/>
</dbReference>
<reference evidence="1 2" key="1">
    <citation type="journal article" date="2013" name="Proc. Natl. Acad. Sci. U.S.A.">
        <title>Fine-scale variation in meiotic recombination in Mimulus inferred from population shotgun sequencing.</title>
        <authorList>
            <person name="Hellsten U."/>
            <person name="Wright K.M."/>
            <person name="Jenkins J."/>
            <person name="Shu S."/>
            <person name="Yuan Y."/>
            <person name="Wessler S.R."/>
            <person name="Schmutz J."/>
            <person name="Willis J.H."/>
            <person name="Rokhsar D.S."/>
        </authorList>
    </citation>
    <scope>NUCLEOTIDE SEQUENCE [LARGE SCALE GENOMIC DNA]</scope>
    <source>
        <strain evidence="2">cv. DUN x IM62</strain>
    </source>
</reference>
<evidence type="ECO:0000313" key="1">
    <source>
        <dbReference type="EMBL" id="EYU29405.1"/>
    </source>
</evidence>
<protein>
    <recommendedName>
        <fullName evidence="3">Aberrant root formation protein 4</fullName>
    </recommendedName>
</protein>
<proteinExistence type="predicted"/>
<evidence type="ECO:0008006" key="3">
    <source>
        <dbReference type="Google" id="ProtNLM"/>
    </source>
</evidence>
<keyword evidence="2" id="KW-1185">Reference proteome</keyword>